<feature type="transmembrane region" description="Helical" evidence="1">
    <location>
        <begin position="234"/>
        <end position="259"/>
    </location>
</feature>
<evidence type="ECO:0000313" key="4">
    <source>
        <dbReference type="Proteomes" id="UP000484164"/>
    </source>
</evidence>
<dbReference type="Proteomes" id="UP000484164">
    <property type="component" value="Unassembled WGS sequence"/>
</dbReference>
<dbReference type="OrthoDB" id="1049931at2"/>
<dbReference type="PANTHER" id="PTHR34473:SF2">
    <property type="entry name" value="UPF0699 TRANSMEMBRANE PROTEIN YDBT"/>
    <property type="match status" value="1"/>
</dbReference>
<keyword evidence="1" id="KW-0812">Transmembrane</keyword>
<reference evidence="3 4" key="1">
    <citation type="submission" date="2019-10" db="EMBL/GenBank/DDBJ databases">
        <title>Genome sequence of Phaeocystidibacter marisrubri JCM30614 (type strain).</title>
        <authorList>
            <person name="Bowman J.P."/>
        </authorList>
    </citation>
    <scope>NUCLEOTIDE SEQUENCE [LARGE SCALE GENOMIC DNA]</scope>
    <source>
        <strain evidence="3 4">JCM 30614</strain>
    </source>
</reference>
<protein>
    <submittedName>
        <fullName evidence="3">PH domain-containing protein</fullName>
    </submittedName>
</protein>
<dbReference type="InterPro" id="IPR005182">
    <property type="entry name" value="YdbS-like_PH"/>
</dbReference>
<feature type="domain" description="YdbS-like PH" evidence="2">
    <location>
        <begin position="405"/>
        <end position="481"/>
    </location>
</feature>
<keyword evidence="1" id="KW-1133">Transmembrane helix</keyword>
<evidence type="ECO:0000256" key="1">
    <source>
        <dbReference type="SAM" id="Phobius"/>
    </source>
</evidence>
<evidence type="ECO:0000313" key="3">
    <source>
        <dbReference type="EMBL" id="KAB2816016.1"/>
    </source>
</evidence>
<dbReference type="EMBL" id="WBVQ01000002">
    <property type="protein sequence ID" value="KAB2816016.1"/>
    <property type="molecule type" value="Genomic_DNA"/>
</dbReference>
<feature type="transmembrane region" description="Helical" evidence="1">
    <location>
        <begin position="52"/>
        <end position="70"/>
    </location>
</feature>
<keyword evidence="4" id="KW-1185">Reference proteome</keyword>
<dbReference type="PANTHER" id="PTHR34473">
    <property type="entry name" value="UPF0699 TRANSMEMBRANE PROTEIN YDBS"/>
    <property type="match status" value="1"/>
</dbReference>
<sequence length="493" mass="56983">MNQFSEPQKLAPIALIRVFSKILKSVLQQFWPLALAYFFQVSKEQETRGDEVVLIAIYAVLFLTVANGIIRYLTYRWSVDEDALVIRHGVIRKVNLRIPFERIQAIDLQQPWYFRIAGATRFVVDTAGSKSKEAEIWALDYEVAETLRTFIHTKQDEAIEEVGESAPSRDEVETPWVEVDTSTLAKIGLFRNHFRTIAGFFGGAFYLYSQMQDVLSSEEINEELEHVYNVIPKVFGVFLFLGVIVVFAAVAFSVIFTIIRFYNFRLVERGDAFIAKYGLINSKARQVKPSKIQIMRTEHGPVFRWLGIVKFKIEQAYAEKKNKEDFTIPGSPVEQVARFRQRVFGKIGEHVHPGTSFHWFWYRTVRLGVLPMLIPAAIFYITQETHYLYFFLWLPFQLVYSYLLWANQGIFIDDEKLSVRREVIFDKRAVLRLERVQSIILTESIYQRRKGLATLVVETAGGSVQIPFIPKATATALANYLLYKSESGAEEWM</sequence>
<name>A0A6L3ZEG6_9FLAO</name>
<dbReference type="RefSeq" id="WP_151693445.1">
    <property type="nucleotide sequence ID" value="NZ_BMGX01000001.1"/>
</dbReference>
<dbReference type="InterPro" id="IPR014529">
    <property type="entry name" value="UCP026631"/>
</dbReference>
<proteinExistence type="predicted"/>
<accession>A0A6L3ZEG6</accession>
<keyword evidence="1" id="KW-0472">Membrane</keyword>
<evidence type="ECO:0000259" key="2">
    <source>
        <dbReference type="Pfam" id="PF03703"/>
    </source>
</evidence>
<gene>
    <name evidence="3" type="ORF">F8C82_09995</name>
</gene>
<feature type="domain" description="YdbS-like PH" evidence="2">
    <location>
        <begin position="262"/>
        <end position="341"/>
    </location>
</feature>
<comment type="caution">
    <text evidence="3">The sequence shown here is derived from an EMBL/GenBank/DDBJ whole genome shotgun (WGS) entry which is preliminary data.</text>
</comment>
<organism evidence="3 4">
    <name type="scientific">Phaeocystidibacter marisrubri</name>
    <dbReference type="NCBI Taxonomy" id="1577780"/>
    <lineage>
        <taxon>Bacteria</taxon>
        <taxon>Pseudomonadati</taxon>
        <taxon>Bacteroidota</taxon>
        <taxon>Flavobacteriia</taxon>
        <taxon>Flavobacteriales</taxon>
        <taxon>Phaeocystidibacteraceae</taxon>
        <taxon>Phaeocystidibacter</taxon>
    </lineage>
</organism>
<feature type="transmembrane region" description="Helical" evidence="1">
    <location>
        <begin position="387"/>
        <end position="406"/>
    </location>
</feature>
<dbReference type="PIRSF" id="PIRSF026631">
    <property type="entry name" value="UCP026631"/>
    <property type="match status" value="1"/>
</dbReference>
<dbReference type="AlphaFoldDB" id="A0A6L3ZEG6"/>
<feature type="transmembrane region" description="Helical" evidence="1">
    <location>
        <begin position="360"/>
        <end position="381"/>
    </location>
</feature>
<feature type="domain" description="YdbS-like PH" evidence="2">
    <location>
        <begin position="72"/>
        <end position="151"/>
    </location>
</feature>
<dbReference type="Pfam" id="PF03703">
    <property type="entry name" value="bPH_2"/>
    <property type="match status" value="3"/>
</dbReference>